<dbReference type="Proteomes" id="UP000053257">
    <property type="component" value="Unassembled WGS sequence"/>
</dbReference>
<name>A0A0C3RZI3_PHLG1</name>
<reference evidence="2 3" key="1">
    <citation type="journal article" date="2014" name="PLoS Genet.">
        <title>Analysis of the Phlebiopsis gigantea genome, transcriptome and secretome provides insight into its pioneer colonization strategies of wood.</title>
        <authorList>
            <person name="Hori C."/>
            <person name="Ishida T."/>
            <person name="Igarashi K."/>
            <person name="Samejima M."/>
            <person name="Suzuki H."/>
            <person name="Master E."/>
            <person name="Ferreira P."/>
            <person name="Ruiz-Duenas F.J."/>
            <person name="Held B."/>
            <person name="Canessa P."/>
            <person name="Larrondo L.F."/>
            <person name="Schmoll M."/>
            <person name="Druzhinina I.S."/>
            <person name="Kubicek C.P."/>
            <person name="Gaskell J.A."/>
            <person name="Kersten P."/>
            <person name="St John F."/>
            <person name="Glasner J."/>
            <person name="Sabat G."/>
            <person name="Splinter BonDurant S."/>
            <person name="Syed K."/>
            <person name="Yadav J."/>
            <person name="Mgbeahuruike A.C."/>
            <person name="Kovalchuk A."/>
            <person name="Asiegbu F.O."/>
            <person name="Lackner G."/>
            <person name="Hoffmeister D."/>
            <person name="Rencoret J."/>
            <person name="Gutierrez A."/>
            <person name="Sun H."/>
            <person name="Lindquist E."/>
            <person name="Barry K."/>
            <person name="Riley R."/>
            <person name="Grigoriev I.V."/>
            <person name="Henrissat B."/>
            <person name="Kues U."/>
            <person name="Berka R.M."/>
            <person name="Martinez A.T."/>
            <person name="Covert S.F."/>
            <person name="Blanchette R.A."/>
            <person name="Cullen D."/>
        </authorList>
    </citation>
    <scope>NUCLEOTIDE SEQUENCE [LARGE SCALE GENOMIC DNA]</scope>
    <source>
        <strain evidence="2 3">11061_1 CR5-6</strain>
    </source>
</reference>
<evidence type="ECO:0000313" key="3">
    <source>
        <dbReference type="Proteomes" id="UP000053257"/>
    </source>
</evidence>
<evidence type="ECO:0000256" key="1">
    <source>
        <dbReference type="SAM" id="SignalP"/>
    </source>
</evidence>
<proteinExistence type="predicted"/>
<keyword evidence="1" id="KW-0732">Signal</keyword>
<feature type="signal peptide" evidence="1">
    <location>
        <begin position="1"/>
        <end position="21"/>
    </location>
</feature>
<accession>A0A0C3RZI3</accession>
<protein>
    <submittedName>
        <fullName evidence="2">Uncharacterized protein</fullName>
    </submittedName>
</protein>
<sequence length="114" mass="12423">MFKAAALRVSVLVGLLLTAQASPIAADIPTVERTYKIGRDGAPSIPSTTAVKMTRQNLEQKRVGGVYACEDTHWSGSCDHAELVFGQCNNLPDRWDKEWSSFGPDQCTNCTAYS</sequence>
<evidence type="ECO:0000313" key="2">
    <source>
        <dbReference type="EMBL" id="KIP07786.1"/>
    </source>
</evidence>
<keyword evidence="3" id="KW-1185">Reference proteome</keyword>
<dbReference type="HOGENOM" id="CLU_2121940_0_0_1"/>
<dbReference type="AlphaFoldDB" id="A0A0C3RZI3"/>
<organism evidence="2 3">
    <name type="scientific">Phlebiopsis gigantea (strain 11061_1 CR5-6)</name>
    <name type="common">White-rot fungus</name>
    <name type="synonym">Peniophora gigantea</name>
    <dbReference type="NCBI Taxonomy" id="745531"/>
    <lineage>
        <taxon>Eukaryota</taxon>
        <taxon>Fungi</taxon>
        <taxon>Dikarya</taxon>
        <taxon>Basidiomycota</taxon>
        <taxon>Agaricomycotina</taxon>
        <taxon>Agaricomycetes</taxon>
        <taxon>Polyporales</taxon>
        <taxon>Phanerochaetaceae</taxon>
        <taxon>Phlebiopsis</taxon>
    </lineage>
</organism>
<dbReference type="OrthoDB" id="2727297at2759"/>
<gene>
    <name evidence="2" type="ORF">PHLGIDRAFT_35298</name>
</gene>
<dbReference type="EMBL" id="KN840491">
    <property type="protein sequence ID" value="KIP07786.1"/>
    <property type="molecule type" value="Genomic_DNA"/>
</dbReference>
<feature type="chain" id="PRO_5002169154" evidence="1">
    <location>
        <begin position="22"/>
        <end position="114"/>
    </location>
</feature>